<feature type="transmembrane region" description="Helical" evidence="2">
    <location>
        <begin position="48"/>
        <end position="68"/>
    </location>
</feature>
<feature type="region of interest" description="Disordered" evidence="1">
    <location>
        <begin position="201"/>
        <end position="246"/>
    </location>
</feature>
<keyword evidence="2" id="KW-0472">Membrane</keyword>
<evidence type="ECO:0000256" key="2">
    <source>
        <dbReference type="SAM" id="Phobius"/>
    </source>
</evidence>
<dbReference type="Proteomes" id="UP000672032">
    <property type="component" value="Chromosome 5"/>
</dbReference>
<reference evidence="3" key="1">
    <citation type="submission" date="2020-10" db="EMBL/GenBank/DDBJ databases">
        <title>Genome Sequence of Monilinia vaccinii-corymbosi Sheds Light on Mummy Berry Disease Infection of Blueberry and Mating Type.</title>
        <authorList>
            <person name="Yow A.G."/>
            <person name="Zhang Y."/>
            <person name="Bansal K."/>
            <person name="Eacker S.M."/>
            <person name="Sullivan S."/>
            <person name="Liachko I."/>
            <person name="Cubeta M.A."/>
            <person name="Rollins J.A."/>
            <person name="Ashrafi H."/>
        </authorList>
    </citation>
    <scope>NUCLEOTIDE SEQUENCE</scope>
    <source>
        <strain evidence="3">RL-1</strain>
    </source>
</reference>
<name>A0A8A3PHX7_9HELO</name>
<gene>
    <name evidence="3" type="ORF">DSL72_007534</name>
</gene>
<feature type="transmembrane region" description="Helical" evidence="2">
    <location>
        <begin position="160"/>
        <end position="177"/>
    </location>
</feature>
<keyword evidence="2" id="KW-0812">Transmembrane</keyword>
<feature type="compositionally biased region" description="Polar residues" evidence="1">
    <location>
        <begin position="225"/>
        <end position="236"/>
    </location>
</feature>
<evidence type="ECO:0000313" key="3">
    <source>
        <dbReference type="EMBL" id="QSZ34680.1"/>
    </source>
</evidence>
<protein>
    <submittedName>
        <fullName evidence="3">Uncharacterized protein</fullName>
    </submittedName>
</protein>
<dbReference type="EMBL" id="CP063409">
    <property type="protein sequence ID" value="QSZ34680.1"/>
    <property type="molecule type" value="Genomic_DNA"/>
</dbReference>
<evidence type="ECO:0000256" key="1">
    <source>
        <dbReference type="SAM" id="MobiDB-lite"/>
    </source>
</evidence>
<accession>A0A8A3PHX7</accession>
<organism evidence="3 4">
    <name type="scientific">Monilinia vaccinii-corymbosi</name>
    <dbReference type="NCBI Taxonomy" id="61207"/>
    <lineage>
        <taxon>Eukaryota</taxon>
        <taxon>Fungi</taxon>
        <taxon>Dikarya</taxon>
        <taxon>Ascomycota</taxon>
        <taxon>Pezizomycotina</taxon>
        <taxon>Leotiomycetes</taxon>
        <taxon>Helotiales</taxon>
        <taxon>Sclerotiniaceae</taxon>
        <taxon>Monilinia</taxon>
    </lineage>
</organism>
<evidence type="ECO:0000313" key="4">
    <source>
        <dbReference type="Proteomes" id="UP000672032"/>
    </source>
</evidence>
<keyword evidence="2" id="KW-1133">Transmembrane helix</keyword>
<sequence length="290" mass="32364">MAVESIALVSSSSKSSLILYRHRLRVQPSTVILPSNIGRRMDSHINELSYAAPALIALFTIPTAWRFVKNFKKPRSTHHEVLYEDKDGVATEESMAQYSTKLQFVIIFTSLVVGLLVSFGLAVFATVEKNQGFSDRCLAQLWLLFLSWARQGFDAIGPHAWIWVFGLLAATVAETMMDNRMMWLMWTDIAVPNVEDERLQRAPNSRIEGRRNRKGKGFPFKANGDVNSNGTANHASTAKKADDVGTNQKLETDKDMTNVSFLDAVRVANCGAVNPLYILVFCKFLVSTIS</sequence>
<proteinExistence type="predicted"/>
<keyword evidence="4" id="KW-1185">Reference proteome</keyword>
<dbReference type="AlphaFoldDB" id="A0A8A3PHX7"/>
<feature type="transmembrane region" description="Helical" evidence="2">
    <location>
        <begin position="104"/>
        <end position="125"/>
    </location>
</feature>